<proteinExistence type="predicted"/>
<dbReference type="InterPro" id="IPR032675">
    <property type="entry name" value="LRR_dom_sf"/>
</dbReference>
<sequence length="428" mass="48886">MSERCISHRPLRSRFHGIPRKLTHYTADHLSRDNSDYQHRLDRRIGEYTHHGLGISHFDGVVWRDDGLRLHELSKIPSSASHIRSVKFNLTRVDQDMFQNALAEIKDPQKREEASLLYRSSQGEATEPVAFPRKLVAAALRDLPNLESVTFTWVECPWKKHMAADGPSFEEESLARAGKEVFKTQQAIIEALRERNLPLKSLTLEPFMPQCVLALSSFDPAVSTVFGSITRLTLKLDCGVSVFKPNYLNYFISLMPNIHHLSIHAWSVKDEASGIDFCTKTRLRHLESIDFSCLKIKYGTLAKFFSDHGSTIKRVNLDNLFLWCEPAGKWNLGWDDMLLDMRDSLTALQRINLSGTFTNDVGRNQVFVRRNGSGVRARGLRHFSSRDEFAPLESCMLANLESVVCPRQHHGNAKKRTRELLTPSPDRY</sequence>
<comment type="caution">
    <text evidence="1">The sequence shown here is derived from an EMBL/GenBank/DDBJ whole genome shotgun (WGS) entry which is preliminary data.</text>
</comment>
<organism evidence="1 2">
    <name type="scientific">Fusarium solani</name>
    <name type="common">Filamentous fungus</name>
    <dbReference type="NCBI Taxonomy" id="169388"/>
    <lineage>
        <taxon>Eukaryota</taxon>
        <taxon>Fungi</taxon>
        <taxon>Dikarya</taxon>
        <taxon>Ascomycota</taxon>
        <taxon>Pezizomycotina</taxon>
        <taxon>Sordariomycetes</taxon>
        <taxon>Hypocreomycetidae</taxon>
        <taxon>Hypocreales</taxon>
        <taxon>Nectriaceae</taxon>
        <taxon>Fusarium</taxon>
        <taxon>Fusarium solani species complex</taxon>
    </lineage>
</organism>
<accession>A0A9P9L7C5</accession>
<protein>
    <submittedName>
        <fullName evidence="1">Uncharacterized protein</fullName>
    </submittedName>
</protein>
<dbReference type="OrthoDB" id="5224238at2759"/>
<reference evidence="1" key="1">
    <citation type="journal article" date="2021" name="Nat. Commun.">
        <title>Genetic determinants of endophytism in the Arabidopsis root mycobiome.</title>
        <authorList>
            <person name="Mesny F."/>
            <person name="Miyauchi S."/>
            <person name="Thiergart T."/>
            <person name="Pickel B."/>
            <person name="Atanasova L."/>
            <person name="Karlsson M."/>
            <person name="Huettel B."/>
            <person name="Barry K.W."/>
            <person name="Haridas S."/>
            <person name="Chen C."/>
            <person name="Bauer D."/>
            <person name="Andreopoulos W."/>
            <person name="Pangilinan J."/>
            <person name="LaButti K."/>
            <person name="Riley R."/>
            <person name="Lipzen A."/>
            <person name="Clum A."/>
            <person name="Drula E."/>
            <person name="Henrissat B."/>
            <person name="Kohler A."/>
            <person name="Grigoriev I.V."/>
            <person name="Martin F.M."/>
            <person name="Hacquard S."/>
        </authorList>
    </citation>
    <scope>NUCLEOTIDE SEQUENCE</scope>
    <source>
        <strain evidence="1">FSSC 5 MPI-SDFR-AT-0091</strain>
    </source>
</reference>
<evidence type="ECO:0000313" key="1">
    <source>
        <dbReference type="EMBL" id="KAH7275268.1"/>
    </source>
</evidence>
<gene>
    <name evidence="1" type="ORF">B0J15DRAFT_540302</name>
</gene>
<dbReference type="EMBL" id="JAGTJS010000001">
    <property type="protein sequence ID" value="KAH7275268.1"/>
    <property type="molecule type" value="Genomic_DNA"/>
</dbReference>
<keyword evidence="2" id="KW-1185">Reference proteome</keyword>
<dbReference type="AlphaFoldDB" id="A0A9P9L7C5"/>
<evidence type="ECO:0000313" key="2">
    <source>
        <dbReference type="Proteomes" id="UP000736672"/>
    </source>
</evidence>
<name>A0A9P9L7C5_FUSSL</name>
<dbReference type="Gene3D" id="3.80.10.10">
    <property type="entry name" value="Ribonuclease Inhibitor"/>
    <property type="match status" value="1"/>
</dbReference>
<dbReference type="Proteomes" id="UP000736672">
    <property type="component" value="Unassembled WGS sequence"/>
</dbReference>